<reference evidence="2 3" key="2">
    <citation type="submission" date="2019-01" db="EMBL/GenBank/DDBJ databases">
        <authorList>
            <person name="Li Y."/>
        </authorList>
    </citation>
    <scope>NUCLEOTIDE SEQUENCE [LARGE SCALE GENOMIC DNA]</scope>
    <source>
        <strain evidence="2 3">D19-10-3-21</strain>
    </source>
</reference>
<gene>
    <name evidence="2" type="ORF">D2T31_15545</name>
</gene>
<reference evidence="2 3" key="1">
    <citation type="submission" date="2019-01" db="EMBL/GenBank/DDBJ databases">
        <title>Sinorhodobacter populi sp. nov. isolated from the symptomatic bark tissue of Populus euramericana canker.</title>
        <authorList>
            <person name="Xu G."/>
        </authorList>
    </citation>
    <scope>NUCLEOTIDE SEQUENCE [LARGE SCALE GENOMIC DNA]</scope>
    <source>
        <strain evidence="2 3">D19-10-3-21</strain>
    </source>
</reference>
<dbReference type="InterPro" id="IPR010768">
    <property type="entry name" value="GATase1-like"/>
</dbReference>
<dbReference type="PIRSF" id="PIRSF034405">
    <property type="entry name" value="UCP034405"/>
    <property type="match status" value="1"/>
</dbReference>
<dbReference type="Proteomes" id="UP000285295">
    <property type="component" value="Unassembled WGS sequence"/>
</dbReference>
<dbReference type="InterPro" id="IPR017027">
    <property type="entry name" value="STM3548-like"/>
</dbReference>
<dbReference type="OrthoDB" id="9781333at2"/>
<name>A0A443K5A7_9RHOB</name>
<evidence type="ECO:0000313" key="3">
    <source>
        <dbReference type="Proteomes" id="UP000285295"/>
    </source>
</evidence>
<dbReference type="InterPro" id="IPR029062">
    <property type="entry name" value="Class_I_gatase-like"/>
</dbReference>
<dbReference type="PANTHER" id="PTHR37947:SF1">
    <property type="entry name" value="BLL2462 PROTEIN"/>
    <property type="match status" value="1"/>
</dbReference>
<dbReference type="RefSeq" id="WP_128238050.1">
    <property type="nucleotide sequence ID" value="NZ_SAUX01000018.1"/>
</dbReference>
<dbReference type="PANTHER" id="PTHR37947">
    <property type="entry name" value="BLL2462 PROTEIN"/>
    <property type="match status" value="1"/>
</dbReference>
<dbReference type="SUPFAM" id="SSF52317">
    <property type="entry name" value="Class I glutamine amidotransferase-like"/>
    <property type="match status" value="1"/>
</dbReference>
<evidence type="ECO:0000259" key="1">
    <source>
        <dbReference type="Pfam" id="PF07090"/>
    </source>
</evidence>
<comment type="caution">
    <text evidence="2">The sequence shown here is derived from an EMBL/GenBank/DDBJ whole genome shotgun (WGS) entry which is preliminary data.</text>
</comment>
<sequence>MTRKVLLVGESWVSSASHYKGFDQFGSVTFHTGCQPLIDAMAGTEYEVTHMPAHEAQDGFPFDIEAIRAWDIIILSDIGASTFLLPQRVWIHSQTAPNRLRLLKQWVEEGGSLIMAGGYLSFQGIDGKARWRNTPVEETLPVKCHPWDDRIEIPEGAAAELVQPDHPILKGMPKDWPPLLGVNEVMLKDAPEVELLARLPEDQGGHPLLATGTCGKGRTVVWTSDMSPHWLSPAFCAWDGYKALWLNMFDWVLARD</sequence>
<dbReference type="Pfam" id="PF07090">
    <property type="entry name" value="GATase1_like"/>
    <property type="match status" value="1"/>
</dbReference>
<dbReference type="EMBL" id="SAUX01000018">
    <property type="protein sequence ID" value="RWR27932.1"/>
    <property type="molecule type" value="Genomic_DNA"/>
</dbReference>
<proteinExistence type="predicted"/>
<evidence type="ECO:0000313" key="2">
    <source>
        <dbReference type="EMBL" id="RWR27932.1"/>
    </source>
</evidence>
<protein>
    <submittedName>
        <fullName evidence="2">Cytoplasmic protein</fullName>
    </submittedName>
</protein>
<feature type="domain" description="Putative glutamine amidotransferase" evidence="1">
    <location>
        <begin position="4"/>
        <end position="252"/>
    </location>
</feature>
<dbReference type="CDD" id="cd03143">
    <property type="entry name" value="A4_beta-galactosidase_middle_domain"/>
    <property type="match status" value="1"/>
</dbReference>
<dbReference type="Gene3D" id="3.40.50.880">
    <property type="match status" value="1"/>
</dbReference>
<accession>A0A443K5A7</accession>
<dbReference type="AlphaFoldDB" id="A0A443K5A7"/>
<organism evidence="2 3">
    <name type="scientific">Paenirhodobacter populi</name>
    <dbReference type="NCBI Taxonomy" id="2306993"/>
    <lineage>
        <taxon>Bacteria</taxon>
        <taxon>Pseudomonadati</taxon>
        <taxon>Pseudomonadota</taxon>
        <taxon>Alphaproteobacteria</taxon>
        <taxon>Rhodobacterales</taxon>
        <taxon>Rhodobacter group</taxon>
        <taxon>Paenirhodobacter</taxon>
    </lineage>
</organism>